<keyword evidence="1" id="KW-0812">Transmembrane</keyword>
<organism evidence="3">
    <name type="scientific">freshwater metagenome</name>
    <dbReference type="NCBI Taxonomy" id="449393"/>
    <lineage>
        <taxon>unclassified sequences</taxon>
        <taxon>metagenomes</taxon>
        <taxon>ecological metagenomes</taxon>
    </lineage>
</organism>
<dbReference type="PANTHER" id="PTHR34512">
    <property type="entry name" value="CELL SURFACE PROTEIN"/>
    <property type="match status" value="1"/>
</dbReference>
<feature type="domain" description="Pyrrolo-quinoline quinone repeat" evidence="2">
    <location>
        <begin position="317"/>
        <end position="382"/>
    </location>
</feature>
<dbReference type="InterPro" id="IPR002372">
    <property type="entry name" value="PQQ_rpt_dom"/>
</dbReference>
<dbReference type="InterPro" id="IPR011047">
    <property type="entry name" value="Quinoprotein_ADH-like_sf"/>
</dbReference>
<dbReference type="EMBL" id="CAFBLU010000014">
    <property type="protein sequence ID" value="CAB4875923.1"/>
    <property type="molecule type" value="Genomic_DNA"/>
</dbReference>
<dbReference type="Gene3D" id="2.40.10.480">
    <property type="match status" value="1"/>
</dbReference>
<dbReference type="SUPFAM" id="SSF50998">
    <property type="entry name" value="Quinoprotein alcohol dehydrogenase-like"/>
    <property type="match status" value="1"/>
</dbReference>
<gene>
    <name evidence="3" type="ORF">UFOPK3444_01014</name>
</gene>
<dbReference type="Gene3D" id="2.130.10.10">
    <property type="entry name" value="YVTN repeat-like/Quinoprotein amine dehydrogenase"/>
    <property type="match status" value="1"/>
</dbReference>
<evidence type="ECO:0000313" key="3">
    <source>
        <dbReference type="EMBL" id="CAB4875923.1"/>
    </source>
</evidence>
<protein>
    <submittedName>
        <fullName evidence="3">Unannotated protein</fullName>
    </submittedName>
</protein>
<reference evidence="3" key="1">
    <citation type="submission" date="2020-05" db="EMBL/GenBank/DDBJ databases">
        <authorList>
            <person name="Chiriac C."/>
            <person name="Salcher M."/>
            <person name="Ghai R."/>
            <person name="Kavagutti S V."/>
        </authorList>
    </citation>
    <scope>NUCLEOTIDE SEQUENCE</scope>
</reference>
<dbReference type="PANTHER" id="PTHR34512:SF30">
    <property type="entry name" value="OUTER MEMBRANE PROTEIN ASSEMBLY FACTOR BAMB"/>
    <property type="match status" value="1"/>
</dbReference>
<feature type="transmembrane region" description="Helical" evidence="1">
    <location>
        <begin position="14"/>
        <end position="34"/>
    </location>
</feature>
<dbReference type="InterPro" id="IPR018391">
    <property type="entry name" value="PQQ_b-propeller_rpt"/>
</dbReference>
<dbReference type="AlphaFoldDB" id="A0A6J7E879"/>
<proteinExistence type="predicted"/>
<accession>A0A6J7E879</accession>
<dbReference type="SMART" id="SM00564">
    <property type="entry name" value="PQQ"/>
    <property type="match status" value="6"/>
</dbReference>
<dbReference type="Pfam" id="PF13360">
    <property type="entry name" value="PQQ_2"/>
    <property type="match status" value="2"/>
</dbReference>
<sequence length="417" mass="44765">MDGHDNPNFKRRRILFGAASLGLALIAVVAWLTLRDPGDVSNTKATFTTTTTKPVAPTDVKWPLYGYDAARTKWFRTSAKLGPPYHRMWSYRGKKVLEFSPVVGPTGLYLLDNGATVRRINKETGKQIWRRGLGSLAASSPALPGDGRVYAVTLLTSPGSGHGSATAMNAITGKTIWSRQLPSRAESSPLISGNRMIFGTEDGTVFCLNKANGHTVWTYSAGGSVKAALALSSGRLYFGDYSGTIQAISLKSGKRIWARSAGGRFYSTPAVAWGRIYEGSTDGRMYSYTTSGELAWARQTGNYVYSSPAVADIPGIGPTVFAGSYDGTFYAWSAKTGSTTWTYPAGGKISGGAFVIGNLVWFSDLGNKRVVALRASSGKWVFQIGTGAFSPAVTDGRNMYLVGYGDMFGLRPVHNKK</sequence>
<keyword evidence="1" id="KW-1133">Transmembrane helix</keyword>
<feature type="domain" description="Pyrrolo-quinoline quinone repeat" evidence="2">
    <location>
        <begin position="115"/>
        <end position="259"/>
    </location>
</feature>
<dbReference type="Gene3D" id="2.40.128.630">
    <property type="match status" value="1"/>
</dbReference>
<evidence type="ECO:0000256" key="1">
    <source>
        <dbReference type="SAM" id="Phobius"/>
    </source>
</evidence>
<evidence type="ECO:0000259" key="2">
    <source>
        <dbReference type="Pfam" id="PF13360"/>
    </source>
</evidence>
<keyword evidence="1" id="KW-0472">Membrane</keyword>
<dbReference type="InterPro" id="IPR015943">
    <property type="entry name" value="WD40/YVTN_repeat-like_dom_sf"/>
</dbReference>
<name>A0A6J7E879_9ZZZZ</name>